<dbReference type="GO" id="GO:0015627">
    <property type="term" value="C:type II protein secretion system complex"/>
    <property type="evidence" value="ECO:0007669"/>
    <property type="project" value="TreeGrafter"/>
</dbReference>
<dbReference type="SUPFAM" id="SSF47781">
    <property type="entry name" value="RuvA domain 2-like"/>
    <property type="match status" value="1"/>
</dbReference>
<keyword evidence="2" id="KW-1185">Reference proteome</keyword>
<dbReference type="PANTHER" id="PTHR21180">
    <property type="entry name" value="ENDONUCLEASE/EXONUCLEASE/PHOSPHATASE FAMILY DOMAIN-CONTAINING PROTEIN 1"/>
    <property type="match status" value="1"/>
</dbReference>
<dbReference type="GO" id="GO:0015628">
    <property type="term" value="P:protein secretion by the type II secretion system"/>
    <property type="evidence" value="ECO:0007669"/>
    <property type="project" value="TreeGrafter"/>
</dbReference>
<dbReference type="Proteomes" id="UP000321933">
    <property type="component" value="Unassembled WGS sequence"/>
</dbReference>
<evidence type="ECO:0000313" key="2">
    <source>
        <dbReference type="Proteomes" id="UP000321933"/>
    </source>
</evidence>
<dbReference type="NCBIfam" id="TIGR00426">
    <property type="entry name" value="competence protein ComEA helix-hairpin-helix repeat region"/>
    <property type="match status" value="1"/>
</dbReference>
<reference evidence="1 2" key="1">
    <citation type="submission" date="2019-08" db="EMBL/GenBank/DDBJ databases">
        <title>Parahaliea maris sp. nov., isolated from the surface seawater.</title>
        <authorList>
            <person name="Liu Y."/>
        </authorList>
    </citation>
    <scope>NUCLEOTIDE SEQUENCE [LARGE SCALE GENOMIC DNA]</scope>
    <source>
        <strain evidence="1 2">S2-26</strain>
    </source>
</reference>
<gene>
    <name evidence="1" type="ORF">FVW59_04150</name>
</gene>
<dbReference type="InterPro" id="IPR051675">
    <property type="entry name" value="Endo/Exo/Phosphatase_dom_1"/>
</dbReference>
<dbReference type="RefSeq" id="WP_148062936.1">
    <property type="nucleotide sequence ID" value="NZ_VRYZ01000001.1"/>
</dbReference>
<proteinExistence type="predicted"/>
<sequence length="122" mass="12959">MTHLQISRATPDSFVRRLVQHLKTTSFAGLLALSAVTGLLLPVEGRAQETTVAAAAVSAVNINSADAATLAAQLKGVGLSRAEEIVRYREMYGPFKSVEELAEVKGIGPATLDRNRAVITLE</sequence>
<dbReference type="PANTHER" id="PTHR21180:SF32">
    <property type="entry name" value="ENDONUCLEASE_EXONUCLEASE_PHOSPHATASE FAMILY DOMAIN-CONTAINING PROTEIN 1"/>
    <property type="match status" value="1"/>
</dbReference>
<keyword evidence="1" id="KW-0238">DNA-binding</keyword>
<evidence type="ECO:0000313" key="1">
    <source>
        <dbReference type="EMBL" id="TXS95097.1"/>
    </source>
</evidence>
<dbReference type="Pfam" id="PF12836">
    <property type="entry name" value="HHH_3"/>
    <property type="match status" value="1"/>
</dbReference>
<dbReference type="OrthoDB" id="7510573at2"/>
<dbReference type="InterPro" id="IPR010994">
    <property type="entry name" value="RuvA_2-like"/>
</dbReference>
<dbReference type="Gene3D" id="1.10.150.320">
    <property type="entry name" value="Photosystem II 12 kDa extrinsic protein"/>
    <property type="match status" value="1"/>
</dbReference>
<dbReference type="InterPro" id="IPR004509">
    <property type="entry name" value="Competence_ComEA_HhH"/>
</dbReference>
<dbReference type="GO" id="GO:0003677">
    <property type="term" value="F:DNA binding"/>
    <property type="evidence" value="ECO:0007669"/>
    <property type="project" value="UniProtKB-KW"/>
</dbReference>
<accession>A0A5C9A6B6</accession>
<protein>
    <submittedName>
        <fullName evidence="1">ComEA family DNA-binding protein</fullName>
    </submittedName>
</protein>
<organism evidence="1 2">
    <name type="scientific">Parahaliea aestuarii</name>
    <dbReference type="NCBI Taxonomy" id="1852021"/>
    <lineage>
        <taxon>Bacteria</taxon>
        <taxon>Pseudomonadati</taxon>
        <taxon>Pseudomonadota</taxon>
        <taxon>Gammaproteobacteria</taxon>
        <taxon>Cellvibrionales</taxon>
        <taxon>Halieaceae</taxon>
        <taxon>Parahaliea</taxon>
    </lineage>
</organism>
<dbReference type="AlphaFoldDB" id="A0A5C9A6B6"/>
<dbReference type="EMBL" id="VRYZ01000001">
    <property type="protein sequence ID" value="TXS95097.1"/>
    <property type="molecule type" value="Genomic_DNA"/>
</dbReference>
<comment type="caution">
    <text evidence="1">The sequence shown here is derived from an EMBL/GenBank/DDBJ whole genome shotgun (WGS) entry which is preliminary data.</text>
</comment>
<name>A0A5C9A6B6_9GAMM</name>